<dbReference type="SUPFAM" id="SSF52540">
    <property type="entry name" value="P-loop containing nucleoside triphosphate hydrolases"/>
    <property type="match status" value="1"/>
</dbReference>
<dbReference type="Pfam" id="PF00025">
    <property type="entry name" value="Arf"/>
    <property type="match status" value="1"/>
</dbReference>
<dbReference type="PANTHER" id="PTHR11711">
    <property type="entry name" value="ADP RIBOSYLATION FACTOR-RELATED"/>
    <property type="match status" value="1"/>
</dbReference>
<organism evidence="14 15">
    <name type="scientific">Urochloa decumbens</name>
    <dbReference type="NCBI Taxonomy" id="240449"/>
    <lineage>
        <taxon>Eukaryota</taxon>
        <taxon>Viridiplantae</taxon>
        <taxon>Streptophyta</taxon>
        <taxon>Embryophyta</taxon>
        <taxon>Tracheophyta</taxon>
        <taxon>Spermatophyta</taxon>
        <taxon>Magnoliopsida</taxon>
        <taxon>Liliopsida</taxon>
        <taxon>Poales</taxon>
        <taxon>Poaceae</taxon>
        <taxon>PACMAD clade</taxon>
        <taxon>Panicoideae</taxon>
        <taxon>Panicodae</taxon>
        <taxon>Paniceae</taxon>
        <taxon>Melinidinae</taxon>
        <taxon>Urochloa</taxon>
    </lineage>
</organism>
<dbReference type="Gene3D" id="3.40.50.300">
    <property type="entry name" value="P-loop containing nucleotide triphosphate hydrolases"/>
    <property type="match status" value="1"/>
</dbReference>
<proteinExistence type="inferred from homology"/>
<evidence type="ECO:0000256" key="11">
    <source>
        <dbReference type="PIRSR" id="PIRSR606689-1"/>
    </source>
</evidence>
<dbReference type="CDD" id="cd00878">
    <property type="entry name" value="Arf_Arl"/>
    <property type="match status" value="1"/>
</dbReference>
<evidence type="ECO:0000256" key="9">
    <source>
        <dbReference type="ARBA" id="ARBA00023134"/>
    </source>
</evidence>
<name>A0ABC8Y2F4_9POAL</name>
<evidence type="ECO:0008006" key="16">
    <source>
        <dbReference type="Google" id="ProtNLM"/>
    </source>
</evidence>
<dbReference type="EMBL" id="OZ075125">
    <property type="protein sequence ID" value="CAL4937170.1"/>
    <property type="molecule type" value="Genomic_DNA"/>
</dbReference>
<evidence type="ECO:0000256" key="13">
    <source>
        <dbReference type="RuleBase" id="RU003925"/>
    </source>
</evidence>
<sequence length="204" mass="22635">MGLAMGRLLGLSYRLTKRLEARILMLGLDAAGKTTILYRLKTGEVASTTIATVGFNIETIEYKNISFTFWDVGGNSPNRPLWKYYFHDTQGNVFVVDSGDRARIRLARDELNTLLNAEELRDAALLVLANKQDLAKAMSSAEMAQELGLHHQSLGNRRWHIQSARATSGEGLYEGLEWLCTNVNIKSDGLDSDQQIDEANSTVG</sequence>
<reference evidence="14 15" key="2">
    <citation type="submission" date="2024-10" db="EMBL/GenBank/DDBJ databases">
        <authorList>
            <person name="Ryan C."/>
        </authorList>
    </citation>
    <scope>NUCLEOTIDE SEQUENCE [LARGE SCALE GENOMIC DNA]</scope>
</reference>
<evidence type="ECO:0000313" key="14">
    <source>
        <dbReference type="EMBL" id="CAL4937170.1"/>
    </source>
</evidence>
<evidence type="ECO:0000256" key="4">
    <source>
        <dbReference type="ARBA" id="ARBA00022707"/>
    </source>
</evidence>
<comment type="similarity">
    <text evidence="2 13">Belongs to the small GTPase superfamily. Arf family.</text>
</comment>
<keyword evidence="5 11" id="KW-0547">Nucleotide-binding</keyword>
<dbReference type="GO" id="GO:0016004">
    <property type="term" value="F:phospholipase activator activity"/>
    <property type="evidence" value="ECO:0007669"/>
    <property type="project" value="UniProtKB-ARBA"/>
</dbReference>
<dbReference type="InterPro" id="IPR005225">
    <property type="entry name" value="Small_GTP-bd"/>
</dbReference>
<evidence type="ECO:0000256" key="12">
    <source>
        <dbReference type="PIRSR" id="PIRSR606689-2"/>
    </source>
</evidence>
<dbReference type="InterPro" id="IPR027417">
    <property type="entry name" value="P-loop_NTPase"/>
</dbReference>
<dbReference type="FunFam" id="3.40.50.300:FF:003500">
    <property type="entry name" value="ADP-ribosylation factor 1"/>
    <property type="match status" value="1"/>
</dbReference>
<keyword evidence="15" id="KW-1185">Reference proteome</keyword>
<keyword evidence="3" id="KW-0813">Transport</keyword>
<keyword evidence="12" id="KW-0479">Metal-binding</keyword>
<dbReference type="GO" id="GO:0005794">
    <property type="term" value="C:Golgi apparatus"/>
    <property type="evidence" value="ECO:0007669"/>
    <property type="project" value="UniProtKB-SubCell"/>
</dbReference>
<keyword evidence="7" id="KW-0653">Protein transport</keyword>
<evidence type="ECO:0000256" key="2">
    <source>
        <dbReference type="ARBA" id="ARBA00010290"/>
    </source>
</evidence>
<dbReference type="AlphaFoldDB" id="A0ABC8Y2F4"/>
<accession>A0ABC8Y2F4</accession>
<gene>
    <name evidence="14" type="ORF">URODEC1_LOCUS30378</name>
</gene>
<dbReference type="GO" id="GO:0005525">
    <property type="term" value="F:GTP binding"/>
    <property type="evidence" value="ECO:0007669"/>
    <property type="project" value="UniProtKB-KW"/>
</dbReference>
<dbReference type="InterPro" id="IPR024156">
    <property type="entry name" value="Small_GTPase_ARF"/>
</dbReference>
<keyword evidence="8" id="KW-0333">Golgi apparatus</keyword>
<evidence type="ECO:0000256" key="10">
    <source>
        <dbReference type="ARBA" id="ARBA00023288"/>
    </source>
</evidence>
<evidence type="ECO:0000313" key="15">
    <source>
        <dbReference type="Proteomes" id="UP001497457"/>
    </source>
</evidence>
<dbReference type="GO" id="GO:0015031">
    <property type="term" value="P:protein transport"/>
    <property type="evidence" value="ECO:0007669"/>
    <property type="project" value="UniProtKB-KW"/>
</dbReference>
<evidence type="ECO:0000256" key="7">
    <source>
        <dbReference type="ARBA" id="ARBA00022927"/>
    </source>
</evidence>
<evidence type="ECO:0000256" key="6">
    <source>
        <dbReference type="ARBA" id="ARBA00022892"/>
    </source>
</evidence>
<reference evidence="15" key="1">
    <citation type="submission" date="2024-06" db="EMBL/GenBank/DDBJ databases">
        <authorList>
            <person name="Ryan C."/>
        </authorList>
    </citation>
    <scope>NUCLEOTIDE SEQUENCE [LARGE SCALE GENOMIC DNA]</scope>
</reference>
<dbReference type="NCBIfam" id="TIGR00231">
    <property type="entry name" value="small_GTP"/>
    <property type="match status" value="1"/>
</dbReference>
<keyword evidence="6" id="KW-0931">ER-Golgi transport</keyword>
<evidence type="ECO:0000256" key="5">
    <source>
        <dbReference type="ARBA" id="ARBA00022741"/>
    </source>
</evidence>
<feature type="binding site" evidence="12">
    <location>
        <position position="34"/>
    </location>
    <ligand>
        <name>Mg(2+)</name>
        <dbReference type="ChEBI" id="CHEBI:18420"/>
    </ligand>
</feature>
<protein>
    <recommendedName>
        <fullName evidence="16">ADP-ribosylation factor</fullName>
    </recommendedName>
</protein>
<dbReference type="SMART" id="SM00178">
    <property type="entry name" value="SAR"/>
    <property type="match status" value="1"/>
</dbReference>
<evidence type="ECO:0000256" key="1">
    <source>
        <dbReference type="ARBA" id="ARBA00004555"/>
    </source>
</evidence>
<comment type="subcellular location">
    <subcellularLocation>
        <location evidence="1">Golgi apparatus</location>
    </subcellularLocation>
</comment>
<feature type="binding site" evidence="11">
    <location>
        <position position="74"/>
    </location>
    <ligand>
        <name>GTP</name>
        <dbReference type="ChEBI" id="CHEBI:37565"/>
    </ligand>
</feature>
<dbReference type="PRINTS" id="PR00328">
    <property type="entry name" value="SAR1GTPBP"/>
</dbReference>
<feature type="binding site" evidence="11">
    <location>
        <begin position="130"/>
        <end position="133"/>
    </location>
    <ligand>
        <name>GTP</name>
        <dbReference type="ChEBI" id="CHEBI:37565"/>
    </ligand>
</feature>
<dbReference type="GO" id="GO:0016192">
    <property type="term" value="P:vesicle-mediated transport"/>
    <property type="evidence" value="ECO:0007669"/>
    <property type="project" value="UniProtKB-KW"/>
</dbReference>
<keyword evidence="12" id="KW-0460">Magnesium</keyword>
<feature type="binding site" evidence="12">
    <location>
        <position position="52"/>
    </location>
    <ligand>
        <name>Mg(2+)</name>
        <dbReference type="ChEBI" id="CHEBI:18420"/>
    </ligand>
</feature>
<dbReference type="SMART" id="SM00177">
    <property type="entry name" value="ARF"/>
    <property type="match status" value="1"/>
</dbReference>
<keyword evidence="10" id="KW-0449">Lipoprotein</keyword>
<keyword evidence="9 11" id="KW-0342">GTP-binding</keyword>
<feature type="binding site" evidence="11">
    <location>
        <begin position="27"/>
        <end position="34"/>
    </location>
    <ligand>
        <name>GTP</name>
        <dbReference type="ChEBI" id="CHEBI:37565"/>
    </ligand>
</feature>
<dbReference type="PROSITE" id="PS51417">
    <property type="entry name" value="ARF"/>
    <property type="match status" value="1"/>
</dbReference>
<evidence type="ECO:0000256" key="8">
    <source>
        <dbReference type="ARBA" id="ARBA00023034"/>
    </source>
</evidence>
<evidence type="ECO:0000256" key="3">
    <source>
        <dbReference type="ARBA" id="ARBA00022448"/>
    </source>
</evidence>
<keyword evidence="4" id="KW-0519">Myristate</keyword>
<dbReference type="InterPro" id="IPR006689">
    <property type="entry name" value="Small_GTPase_ARF/SAR"/>
</dbReference>
<dbReference type="Proteomes" id="UP001497457">
    <property type="component" value="Chromosome 15b"/>
</dbReference>